<evidence type="ECO:0000313" key="6">
    <source>
        <dbReference type="EMBL" id="MDI5972484.1"/>
    </source>
</evidence>
<gene>
    <name evidence="6" type="ORF">POF50_024610</name>
</gene>
<dbReference type="PANTHER" id="PTHR43046">
    <property type="entry name" value="GDP-MANNOSE MANNOSYL HYDROLASE"/>
    <property type="match status" value="1"/>
</dbReference>
<dbReference type="InterPro" id="IPR000086">
    <property type="entry name" value="NUDIX_hydrolase_dom"/>
</dbReference>
<dbReference type="Gene3D" id="3.90.79.10">
    <property type="entry name" value="Nucleoside Triphosphate Pyrophosphohydrolase"/>
    <property type="match status" value="1"/>
</dbReference>
<comment type="caution">
    <text evidence="6">The sequence shown here is derived from an EMBL/GenBank/DDBJ whole genome shotgun (WGS) entry which is preliminary data.</text>
</comment>
<evidence type="ECO:0000256" key="3">
    <source>
        <dbReference type="ARBA" id="ARBA00022801"/>
    </source>
</evidence>
<dbReference type="PROSITE" id="PS00893">
    <property type="entry name" value="NUDIX_BOX"/>
    <property type="match status" value="1"/>
</dbReference>
<dbReference type="GO" id="GO:0016787">
    <property type="term" value="F:hydrolase activity"/>
    <property type="evidence" value="ECO:0007669"/>
    <property type="project" value="UniProtKB-KW"/>
</dbReference>
<organism evidence="6">
    <name type="scientific">Streptantibioticus silvisoli</name>
    <dbReference type="NCBI Taxonomy" id="2705255"/>
    <lineage>
        <taxon>Bacteria</taxon>
        <taxon>Bacillati</taxon>
        <taxon>Actinomycetota</taxon>
        <taxon>Actinomycetes</taxon>
        <taxon>Kitasatosporales</taxon>
        <taxon>Streptomycetaceae</taxon>
        <taxon>Streptantibioticus</taxon>
    </lineage>
</organism>
<dbReference type="EMBL" id="JABXJJ020000033">
    <property type="protein sequence ID" value="MDI5972484.1"/>
    <property type="molecule type" value="Genomic_DNA"/>
</dbReference>
<evidence type="ECO:0000259" key="5">
    <source>
        <dbReference type="PROSITE" id="PS51462"/>
    </source>
</evidence>
<evidence type="ECO:0000256" key="4">
    <source>
        <dbReference type="RuleBase" id="RU003476"/>
    </source>
</evidence>
<comment type="similarity">
    <text evidence="2 4">Belongs to the Nudix hydrolase family.</text>
</comment>
<dbReference type="PROSITE" id="PS51462">
    <property type="entry name" value="NUDIX"/>
    <property type="match status" value="1"/>
</dbReference>
<dbReference type="PRINTS" id="PR00502">
    <property type="entry name" value="NUDIXFAMILY"/>
</dbReference>
<dbReference type="PANTHER" id="PTHR43046:SF16">
    <property type="entry name" value="ADP-RIBOSE PYROPHOSPHATASE YJHB-RELATED"/>
    <property type="match status" value="1"/>
</dbReference>
<dbReference type="Pfam" id="PF00293">
    <property type="entry name" value="NUDIX"/>
    <property type="match status" value="1"/>
</dbReference>
<proteinExistence type="inferred from homology"/>
<evidence type="ECO:0000256" key="1">
    <source>
        <dbReference type="ARBA" id="ARBA00001946"/>
    </source>
</evidence>
<dbReference type="InterPro" id="IPR020476">
    <property type="entry name" value="Nudix_hydrolase"/>
</dbReference>
<keyword evidence="3 4" id="KW-0378">Hydrolase</keyword>
<dbReference type="SUPFAM" id="SSF55811">
    <property type="entry name" value="Nudix"/>
    <property type="match status" value="1"/>
</dbReference>
<feature type="domain" description="Nudix hydrolase" evidence="5">
    <location>
        <begin position="17"/>
        <end position="153"/>
    </location>
</feature>
<name>A0AA90H8J6_9ACTN</name>
<comment type="cofactor">
    <cofactor evidence="1">
        <name>Mg(2+)</name>
        <dbReference type="ChEBI" id="CHEBI:18420"/>
    </cofactor>
</comment>
<dbReference type="InterPro" id="IPR020084">
    <property type="entry name" value="NUDIX_hydrolase_CS"/>
</dbReference>
<evidence type="ECO:0000256" key="2">
    <source>
        <dbReference type="ARBA" id="ARBA00005582"/>
    </source>
</evidence>
<reference evidence="6" key="1">
    <citation type="submission" date="2023-05" db="EMBL/GenBank/DDBJ databases">
        <title>Streptantibioticus silvisoli sp. nov., acidotolerant actinomycetes 1 from pine litter.</title>
        <authorList>
            <person name="Swiecimska M."/>
            <person name="Golinska P."/>
            <person name="Sangal V."/>
            <person name="Wachnowicz B."/>
            <person name="Goodfellow M."/>
        </authorList>
    </citation>
    <scope>NUCLEOTIDE SEQUENCE</scope>
    <source>
        <strain evidence="6">SL13</strain>
    </source>
</reference>
<sequence length="168" mass="18006">MAVMDDRPAPAPPATAAMTLLVGAVIVHDRERGRVLLLRRGAGARFAAGLWDLPSGKSDPGEPVTTTAVRELYEETGVVVAPESLRLAHVIHGAWGVESPNGFLTVVLATDTWTGEPVNREPGKHARVAWVRTDSVPEEFVPSTGAVLREYLTGADPGVRLQGWDRRG</sequence>
<accession>A0AA90H8J6</accession>
<dbReference type="AlphaFoldDB" id="A0AA90H8J6"/>
<protein>
    <submittedName>
        <fullName evidence="6">NUDIX domain-containing protein</fullName>
    </submittedName>
</protein>
<dbReference type="InterPro" id="IPR015797">
    <property type="entry name" value="NUDIX_hydrolase-like_dom_sf"/>
</dbReference>